<feature type="non-terminal residue" evidence="2">
    <location>
        <position position="1"/>
    </location>
</feature>
<evidence type="ECO:0000313" key="2">
    <source>
        <dbReference type="EMBL" id="MDQ6414168.1"/>
    </source>
</evidence>
<sequence length="121" mass="13307">WRTPDNRTALIAANTISAQSVSKARRGMSRKTLVDPLLPFEPSKPNGSLLGVTAMFDSTGMTVKLCLCITQTEHGEGRSTGFVACVKQNYNVVSFRVGKWLTHVICYFLHIVDRDGKHALA</sequence>
<evidence type="ECO:0000313" key="1">
    <source>
        <dbReference type="EMBL" id="MCX4152357.1"/>
    </source>
</evidence>
<proteinExistence type="predicted"/>
<dbReference type="RefSeq" id="WP_266262278.1">
    <property type="nucleotide sequence ID" value="NZ_JAMXWF010000097.1"/>
</dbReference>
<dbReference type="EMBL" id="JAPKHW010000097">
    <property type="protein sequence ID" value="MCX4152357.1"/>
    <property type="molecule type" value="Genomic_DNA"/>
</dbReference>
<evidence type="ECO:0000313" key="3">
    <source>
        <dbReference type="Proteomes" id="UP001209412"/>
    </source>
</evidence>
<dbReference type="EMBL" id="JAMXWF010000097">
    <property type="protein sequence ID" value="MDQ6414168.1"/>
    <property type="molecule type" value="Genomic_DNA"/>
</dbReference>
<dbReference type="Proteomes" id="UP001209412">
    <property type="component" value="Unassembled WGS sequence"/>
</dbReference>
<accession>A0AAP5BM66</accession>
<dbReference type="Proteomes" id="UP001242288">
    <property type="component" value="Unassembled WGS sequence"/>
</dbReference>
<reference evidence="2" key="1">
    <citation type="submission" date="2022-06" db="EMBL/GenBank/DDBJ databases">
        <title>PHB producers.</title>
        <authorList>
            <person name="Besaury L."/>
        </authorList>
    </citation>
    <scope>NUCLEOTIDE SEQUENCE</scope>
    <source>
        <strain evidence="2 3">SEWS6</strain>
    </source>
</reference>
<comment type="caution">
    <text evidence="2">The sequence shown here is derived from an EMBL/GenBank/DDBJ whole genome shotgun (WGS) entry which is preliminary data.</text>
</comment>
<name>A0AAP5BM66_9BURK</name>
<keyword evidence="3" id="KW-1185">Reference proteome</keyword>
<organism evidence="2 4">
    <name type="scientific">Paraburkholderia madseniana</name>
    <dbReference type="NCBI Taxonomy" id="2599607"/>
    <lineage>
        <taxon>Bacteria</taxon>
        <taxon>Pseudomonadati</taxon>
        <taxon>Pseudomonadota</taxon>
        <taxon>Betaproteobacteria</taxon>
        <taxon>Burkholderiales</taxon>
        <taxon>Burkholderiaceae</taxon>
        <taxon>Paraburkholderia</taxon>
    </lineage>
</organism>
<dbReference type="AlphaFoldDB" id="A0AAP5BM66"/>
<protein>
    <submittedName>
        <fullName evidence="2">Uncharacterized protein</fullName>
    </submittedName>
</protein>
<gene>
    <name evidence="2" type="ORF">NIE36_44460</name>
    <name evidence="1" type="ORF">OSB80_44575</name>
</gene>
<evidence type="ECO:0000313" key="4">
    <source>
        <dbReference type="Proteomes" id="UP001242288"/>
    </source>
</evidence>